<feature type="region of interest" description="Disordered" evidence="1">
    <location>
        <begin position="252"/>
        <end position="276"/>
    </location>
</feature>
<keyword evidence="3" id="KW-1185">Reference proteome</keyword>
<evidence type="ECO:0000313" key="2">
    <source>
        <dbReference type="EMBL" id="GAX11247.1"/>
    </source>
</evidence>
<dbReference type="EMBL" id="BDSP01000038">
    <property type="protein sequence ID" value="GAX11247.1"/>
    <property type="molecule type" value="Genomic_DNA"/>
</dbReference>
<protein>
    <submittedName>
        <fullName evidence="2">Uncharacterized protein</fullName>
    </submittedName>
</protein>
<dbReference type="AlphaFoldDB" id="A0A1Z5JB82"/>
<feature type="region of interest" description="Disordered" evidence="1">
    <location>
        <begin position="202"/>
        <end position="225"/>
    </location>
</feature>
<evidence type="ECO:0000256" key="1">
    <source>
        <dbReference type="SAM" id="MobiDB-lite"/>
    </source>
</evidence>
<proteinExistence type="predicted"/>
<feature type="compositionally biased region" description="Basic and acidic residues" evidence="1">
    <location>
        <begin position="205"/>
        <end position="217"/>
    </location>
</feature>
<accession>A0A1Z5JB82</accession>
<reference evidence="2 3" key="1">
    <citation type="journal article" date="2015" name="Plant Cell">
        <title>Oil accumulation by the oleaginous diatom Fistulifera solaris as revealed by the genome and transcriptome.</title>
        <authorList>
            <person name="Tanaka T."/>
            <person name="Maeda Y."/>
            <person name="Veluchamy A."/>
            <person name="Tanaka M."/>
            <person name="Abida H."/>
            <person name="Marechal E."/>
            <person name="Bowler C."/>
            <person name="Muto M."/>
            <person name="Sunaga Y."/>
            <person name="Tanaka M."/>
            <person name="Yoshino T."/>
            <person name="Taniguchi T."/>
            <person name="Fukuda Y."/>
            <person name="Nemoto M."/>
            <person name="Matsumoto M."/>
            <person name="Wong P.S."/>
            <person name="Aburatani S."/>
            <person name="Fujibuchi W."/>
        </authorList>
    </citation>
    <scope>NUCLEOTIDE SEQUENCE [LARGE SCALE GENOMIC DNA]</scope>
    <source>
        <strain evidence="2 3">JPCC DA0580</strain>
    </source>
</reference>
<sequence length="276" mass="30823">MRLMEPVVNPQHTLFLQEESLVAGGFVRNGERPEVQPPHPEQTFHHRDSVIPAGQDAGSCHQHGFTIIMPLLEAEPKTMYYGKWGHELVIPYNKAMVVCGNFHCGGVIQQIREGDRSVWPALFVHWDMTTRKRKSSPIGNVRYSLWANKENAHKENKDVESVNDVEVDSGGDSGSIYTGSTISSEGKIQILAKTAKATKKVSTKRKLEDHSNNDKTKIPKKSTSFSKEATDITVMSNNAQYGGNTGVAIAKSVAKKDKKDKKDKKKKKKNKKVWKV</sequence>
<name>A0A1Z5JB82_FISSO</name>
<evidence type="ECO:0000313" key="3">
    <source>
        <dbReference type="Proteomes" id="UP000198406"/>
    </source>
</evidence>
<dbReference type="Proteomes" id="UP000198406">
    <property type="component" value="Unassembled WGS sequence"/>
</dbReference>
<gene>
    <name evidence="2" type="ORF">FisN_34Hu032</name>
</gene>
<feature type="compositionally biased region" description="Basic residues" evidence="1">
    <location>
        <begin position="256"/>
        <end position="276"/>
    </location>
</feature>
<organism evidence="2 3">
    <name type="scientific">Fistulifera solaris</name>
    <name type="common">Oleaginous diatom</name>
    <dbReference type="NCBI Taxonomy" id="1519565"/>
    <lineage>
        <taxon>Eukaryota</taxon>
        <taxon>Sar</taxon>
        <taxon>Stramenopiles</taxon>
        <taxon>Ochrophyta</taxon>
        <taxon>Bacillariophyta</taxon>
        <taxon>Bacillariophyceae</taxon>
        <taxon>Bacillariophycidae</taxon>
        <taxon>Naviculales</taxon>
        <taxon>Naviculaceae</taxon>
        <taxon>Fistulifera</taxon>
    </lineage>
</organism>
<comment type="caution">
    <text evidence="2">The sequence shown here is derived from an EMBL/GenBank/DDBJ whole genome shotgun (WGS) entry which is preliminary data.</text>
</comment>
<dbReference type="InParanoid" id="A0A1Z5JB82"/>